<organism evidence="2 3">
    <name type="scientific">Eumeta variegata</name>
    <name type="common">Bagworm moth</name>
    <name type="synonym">Eumeta japonica</name>
    <dbReference type="NCBI Taxonomy" id="151549"/>
    <lineage>
        <taxon>Eukaryota</taxon>
        <taxon>Metazoa</taxon>
        <taxon>Ecdysozoa</taxon>
        <taxon>Arthropoda</taxon>
        <taxon>Hexapoda</taxon>
        <taxon>Insecta</taxon>
        <taxon>Pterygota</taxon>
        <taxon>Neoptera</taxon>
        <taxon>Endopterygota</taxon>
        <taxon>Lepidoptera</taxon>
        <taxon>Glossata</taxon>
        <taxon>Ditrysia</taxon>
        <taxon>Tineoidea</taxon>
        <taxon>Psychidae</taxon>
        <taxon>Oiketicinae</taxon>
        <taxon>Eumeta</taxon>
    </lineage>
</organism>
<comment type="caution">
    <text evidence="2">The sequence shown here is derived from an EMBL/GenBank/DDBJ whole genome shotgun (WGS) entry which is preliminary data.</text>
</comment>
<evidence type="ECO:0000313" key="2">
    <source>
        <dbReference type="EMBL" id="GBP05373.1"/>
    </source>
</evidence>
<accession>A0A4C1ST17</accession>
<protein>
    <submittedName>
        <fullName evidence="2">Uncharacterized protein</fullName>
    </submittedName>
</protein>
<sequence length="69" mass="8165">MNLDMNWRLEMDHTFDHDVTDDYAVPDSDSQDADSPHSRSHRSPAFDTDVALDLNKFRFWCHSRSRYCS</sequence>
<feature type="region of interest" description="Disordered" evidence="1">
    <location>
        <begin position="20"/>
        <end position="44"/>
    </location>
</feature>
<evidence type="ECO:0000256" key="1">
    <source>
        <dbReference type="SAM" id="MobiDB-lite"/>
    </source>
</evidence>
<reference evidence="2 3" key="1">
    <citation type="journal article" date="2019" name="Commun. Biol.">
        <title>The bagworm genome reveals a unique fibroin gene that provides high tensile strength.</title>
        <authorList>
            <person name="Kono N."/>
            <person name="Nakamura H."/>
            <person name="Ohtoshi R."/>
            <person name="Tomita M."/>
            <person name="Numata K."/>
            <person name="Arakawa K."/>
        </authorList>
    </citation>
    <scope>NUCLEOTIDE SEQUENCE [LARGE SCALE GENOMIC DNA]</scope>
</reference>
<name>A0A4C1ST17_EUMVA</name>
<evidence type="ECO:0000313" key="3">
    <source>
        <dbReference type="Proteomes" id="UP000299102"/>
    </source>
</evidence>
<dbReference type="EMBL" id="BGZK01000017">
    <property type="protein sequence ID" value="GBP05373.1"/>
    <property type="molecule type" value="Genomic_DNA"/>
</dbReference>
<dbReference type="AlphaFoldDB" id="A0A4C1ST17"/>
<gene>
    <name evidence="2" type="ORF">EVAR_76792_1</name>
</gene>
<dbReference type="Proteomes" id="UP000299102">
    <property type="component" value="Unassembled WGS sequence"/>
</dbReference>
<keyword evidence="3" id="KW-1185">Reference proteome</keyword>
<proteinExistence type="predicted"/>